<reference evidence="5 6" key="1">
    <citation type="submission" date="2015-03" db="EMBL/GenBank/DDBJ databases">
        <title>Draft genome of the nematode, Opisthorchis viverrini.</title>
        <authorList>
            <person name="Mitreva M."/>
        </authorList>
    </citation>
    <scope>NUCLEOTIDE SEQUENCE [LARGE SCALE GENOMIC DNA]</scope>
    <source>
        <strain evidence="5">Khon Kaen</strain>
    </source>
</reference>
<evidence type="ECO:0000256" key="3">
    <source>
        <dbReference type="SAM" id="Coils"/>
    </source>
</evidence>
<evidence type="ECO:0000256" key="2">
    <source>
        <dbReference type="ARBA" id="ARBA00023054"/>
    </source>
</evidence>
<evidence type="ECO:0008006" key="7">
    <source>
        <dbReference type="Google" id="ProtNLM"/>
    </source>
</evidence>
<accession>A0A1S8X3J7</accession>
<dbReference type="Pfam" id="PF09789">
    <property type="entry name" value="CC149"/>
    <property type="match status" value="1"/>
</dbReference>
<dbReference type="Proteomes" id="UP000243686">
    <property type="component" value="Unassembled WGS sequence"/>
</dbReference>
<evidence type="ECO:0000256" key="1">
    <source>
        <dbReference type="ARBA" id="ARBA00005872"/>
    </source>
</evidence>
<dbReference type="InterPro" id="IPR019179">
    <property type="entry name" value="CC149"/>
</dbReference>
<dbReference type="PANTHER" id="PTHR21682:SF2">
    <property type="entry name" value="COILED-COIL DOMAIN-CONTAINING PROTEIN 149"/>
    <property type="match status" value="1"/>
</dbReference>
<feature type="coiled-coil region" evidence="3">
    <location>
        <begin position="144"/>
        <end position="241"/>
    </location>
</feature>
<name>A0A1S8X3J7_OPIVI</name>
<dbReference type="PANTHER" id="PTHR21682">
    <property type="entry name" value="COILED-COIL DOMAIN-CONTAINING PROTEIN 149"/>
    <property type="match status" value="1"/>
</dbReference>
<evidence type="ECO:0000313" key="5">
    <source>
        <dbReference type="EMBL" id="OON21272.1"/>
    </source>
</evidence>
<gene>
    <name evidence="5" type="ORF">X801_02831</name>
</gene>
<dbReference type="EMBL" id="KV892199">
    <property type="protein sequence ID" value="OON21272.1"/>
    <property type="molecule type" value="Genomic_DNA"/>
</dbReference>
<feature type="compositionally biased region" description="Polar residues" evidence="4">
    <location>
        <begin position="262"/>
        <end position="272"/>
    </location>
</feature>
<keyword evidence="6" id="KW-1185">Reference proteome</keyword>
<sequence>IDERLIAELELLKTDLTVISRKLESKSQAVIILHEALEKCEKERDEFKRMAEQVMGRYQLLRKTICQDTPAEVHSVKGIGHLDRRQLASLLVESHEANKGLQQELVEMKVKLSEALGDIKLLRKQLKSPVLGPPITQKTELDEKEKWVLQMEKLTERVNELERELARCCDDKQELVTERDIYRNKCDRLNNELNYILNGDDRKIVDIDTLIMEKRLLNSRLRALEEEKRLAMATLTKYQRMMERKTSKTSSVGSDCPFTPCESPNHQTSEPNSEAIPVAAIADPVGKHENPDFVPDRISQRLGQRLW</sequence>
<keyword evidence="2 3" id="KW-0175">Coiled coil</keyword>
<evidence type="ECO:0000313" key="6">
    <source>
        <dbReference type="Proteomes" id="UP000243686"/>
    </source>
</evidence>
<feature type="compositionally biased region" description="Basic and acidic residues" evidence="4">
    <location>
        <begin position="285"/>
        <end position="299"/>
    </location>
</feature>
<feature type="region of interest" description="Disordered" evidence="4">
    <location>
        <begin position="285"/>
        <end position="307"/>
    </location>
</feature>
<feature type="non-terminal residue" evidence="5">
    <location>
        <position position="1"/>
    </location>
</feature>
<evidence type="ECO:0000256" key="4">
    <source>
        <dbReference type="SAM" id="MobiDB-lite"/>
    </source>
</evidence>
<comment type="similarity">
    <text evidence="1">Belongs to the CCDC149 family.</text>
</comment>
<dbReference type="AlphaFoldDB" id="A0A1S8X3J7"/>
<feature type="region of interest" description="Disordered" evidence="4">
    <location>
        <begin position="242"/>
        <end position="273"/>
    </location>
</feature>
<proteinExistence type="inferred from homology"/>
<protein>
    <recommendedName>
        <fullName evidence="7">Coiled-coil domain-containing protein 149</fullName>
    </recommendedName>
</protein>
<organism evidence="5 6">
    <name type="scientific">Opisthorchis viverrini</name>
    <name type="common">Southeast Asian liver fluke</name>
    <dbReference type="NCBI Taxonomy" id="6198"/>
    <lineage>
        <taxon>Eukaryota</taxon>
        <taxon>Metazoa</taxon>
        <taxon>Spiralia</taxon>
        <taxon>Lophotrochozoa</taxon>
        <taxon>Platyhelminthes</taxon>
        <taxon>Trematoda</taxon>
        <taxon>Digenea</taxon>
        <taxon>Opisthorchiida</taxon>
        <taxon>Opisthorchiata</taxon>
        <taxon>Opisthorchiidae</taxon>
        <taxon>Opisthorchis</taxon>
    </lineage>
</organism>